<dbReference type="Proteomes" id="UP000070121">
    <property type="component" value="Unassembled WGS sequence"/>
</dbReference>
<protein>
    <submittedName>
        <fullName evidence="2">Uncharacterized protein</fullName>
    </submittedName>
</protein>
<evidence type="ECO:0000313" key="3">
    <source>
        <dbReference type="Proteomes" id="UP000070121"/>
    </source>
</evidence>
<keyword evidence="3" id="KW-1185">Reference proteome</keyword>
<accession>A0A135UV23</accession>
<keyword evidence="1" id="KW-0732">Signal</keyword>
<evidence type="ECO:0000256" key="1">
    <source>
        <dbReference type="SAM" id="SignalP"/>
    </source>
</evidence>
<name>A0A135UV23_9PEZI</name>
<proteinExistence type="predicted"/>
<reference evidence="2 3" key="1">
    <citation type="submission" date="2014-02" db="EMBL/GenBank/DDBJ databases">
        <title>The genome sequence of Colletotrichum salicis CBS 607.94.</title>
        <authorList>
            <person name="Baroncelli R."/>
            <person name="Thon M.R."/>
        </authorList>
    </citation>
    <scope>NUCLEOTIDE SEQUENCE [LARGE SCALE GENOMIC DNA]</scope>
    <source>
        <strain evidence="2 3">CBS 607.94</strain>
    </source>
</reference>
<sequence>MKLTTLTALLPLLGLGMANKHRLCACESSRGSAIDDDLTQSVITKHSNGNWVYSTFFWPIKYGAPHAGKYIHAIDGTITVNGQSATDDGFIGGDEVEGLCIQAGAPHSTCFSPNKASIGDGFSYMHCGEGAGGCWTKLASNTDGLGHPRG</sequence>
<dbReference type="OrthoDB" id="4794919at2759"/>
<gene>
    <name evidence="2" type="ORF">CSAL01_12831</name>
</gene>
<dbReference type="AlphaFoldDB" id="A0A135UV23"/>
<feature type="chain" id="PRO_5007805228" evidence="1">
    <location>
        <begin position="19"/>
        <end position="150"/>
    </location>
</feature>
<dbReference type="EMBL" id="JFFI01000997">
    <property type="protein sequence ID" value="KXH64255.1"/>
    <property type="molecule type" value="Genomic_DNA"/>
</dbReference>
<organism evidence="2 3">
    <name type="scientific">Colletotrichum salicis</name>
    <dbReference type="NCBI Taxonomy" id="1209931"/>
    <lineage>
        <taxon>Eukaryota</taxon>
        <taxon>Fungi</taxon>
        <taxon>Dikarya</taxon>
        <taxon>Ascomycota</taxon>
        <taxon>Pezizomycotina</taxon>
        <taxon>Sordariomycetes</taxon>
        <taxon>Hypocreomycetidae</taxon>
        <taxon>Glomerellales</taxon>
        <taxon>Glomerellaceae</taxon>
        <taxon>Colletotrichum</taxon>
        <taxon>Colletotrichum acutatum species complex</taxon>
    </lineage>
</organism>
<comment type="caution">
    <text evidence="2">The sequence shown here is derived from an EMBL/GenBank/DDBJ whole genome shotgun (WGS) entry which is preliminary data.</text>
</comment>
<evidence type="ECO:0000313" key="2">
    <source>
        <dbReference type="EMBL" id="KXH64255.1"/>
    </source>
</evidence>
<feature type="signal peptide" evidence="1">
    <location>
        <begin position="1"/>
        <end position="18"/>
    </location>
</feature>